<dbReference type="InterPro" id="IPR003599">
    <property type="entry name" value="Ig_sub"/>
</dbReference>
<dbReference type="SUPFAM" id="SSF48726">
    <property type="entry name" value="Immunoglobulin"/>
    <property type="match status" value="1"/>
</dbReference>
<dbReference type="GeneTree" id="ENSGT01030000234963"/>
<reference evidence="5" key="3">
    <citation type="submission" date="2025-09" db="UniProtKB">
        <authorList>
            <consortium name="Ensembl"/>
        </authorList>
    </citation>
    <scope>IDENTIFICATION</scope>
</reference>
<keyword evidence="2" id="KW-0812">Transmembrane</keyword>
<reference evidence="5" key="2">
    <citation type="submission" date="2025-08" db="UniProtKB">
        <authorList>
            <consortium name="Ensembl"/>
        </authorList>
    </citation>
    <scope>IDENTIFICATION</scope>
</reference>
<dbReference type="PANTHER" id="PTHR11860:SF118">
    <property type="entry name" value="CMRF35-LIKE MOLECULE 3-RELATED"/>
    <property type="match status" value="1"/>
</dbReference>
<dbReference type="InterPro" id="IPR036179">
    <property type="entry name" value="Ig-like_dom_sf"/>
</dbReference>
<organism evidence="5 6">
    <name type="scientific">Pygocentrus nattereri</name>
    <name type="common">Red-bellied piranha</name>
    <dbReference type="NCBI Taxonomy" id="42514"/>
    <lineage>
        <taxon>Eukaryota</taxon>
        <taxon>Metazoa</taxon>
        <taxon>Chordata</taxon>
        <taxon>Craniata</taxon>
        <taxon>Vertebrata</taxon>
        <taxon>Euteleostomi</taxon>
        <taxon>Actinopterygii</taxon>
        <taxon>Neopterygii</taxon>
        <taxon>Teleostei</taxon>
        <taxon>Ostariophysi</taxon>
        <taxon>Characiformes</taxon>
        <taxon>Characoidei</taxon>
        <taxon>Pygocentrus</taxon>
    </lineage>
</organism>
<dbReference type="GO" id="GO:0005886">
    <property type="term" value="C:plasma membrane"/>
    <property type="evidence" value="ECO:0007669"/>
    <property type="project" value="TreeGrafter"/>
</dbReference>
<dbReference type="PANTHER" id="PTHR11860">
    <property type="entry name" value="POLYMERIC-IMMUNOGLOBULIN RECEPTOR"/>
    <property type="match status" value="1"/>
</dbReference>
<name>A0AAR2LWN7_PYGNA</name>
<dbReference type="AlphaFoldDB" id="A0AAR2LWN7"/>
<dbReference type="Gene3D" id="2.60.40.10">
    <property type="entry name" value="Immunoglobulins"/>
    <property type="match status" value="1"/>
</dbReference>
<comment type="subcellular location">
    <subcellularLocation>
        <location evidence="1">Membrane</location>
    </subcellularLocation>
</comment>
<dbReference type="InterPro" id="IPR013783">
    <property type="entry name" value="Ig-like_fold"/>
</dbReference>
<evidence type="ECO:0000313" key="6">
    <source>
        <dbReference type="Proteomes" id="UP001501920"/>
    </source>
</evidence>
<dbReference type="Ensembl" id="ENSPNAT00000070178.1">
    <property type="protein sequence ID" value="ENSPNAP00000078751.1"/>
    <property type="gene ID" value="ENSPNAG00000035399.1"/>
</dbReference>
<dbReference type="InterPro" id="IPR013106">
    <property type="entry name" value="Ig_V-set"/>
</dbReference>
<protein>
    <recommendedName>
        <fullName evidence="4">Immunoglobulin domain-containing protein</fullName>
    </recommendedName>
</protein>
<accession>A0AAR2LWN7</accession>
<dbReference type="InterPro" id="IPR050671">
    <property type="entry name" value="CD300_family_receptors"/>
</dbReference>
<dbReference type="SMART" id="SM00409">
    <property type="entry name" value="IG"/>
    <property type="match status" value="1"/>
</dbReference>
<sequence length="169" mass="19157">MRFFLICVEMKSQIGNVFTGTEGGSVKIPCNYPDEYQYMAKYLCRDPSDKVTSKGRYSVLNTASARSFSVTIRNLRSGDSGVYYCGVDQWGKDTLSEVVVTVRKGKHEYNTHTHTYTFSKPHLPQGPAQVATGILFHSSMMTSQSWWMLRHLVLLHLPLEGVLQVLNWV</sequence>
<dbReference type="Pfam" id="PF07686">
    <property type="entry name" value="V-set"/>
    <property type="match status" value="1"/>
</dbReference>
<feature type="domain" description="Immunoglobulin" evidence="4">
    <location>
        <begin position="15"/>
        <end position="103"/>
    </location>
</feature>
<dbReference type="GO" id="GO:0004888">
    <property type="term" value="F:transmembrane signaling receptor activity"/>
    <property type="evidence" value="ECO:0007669"/>
    <property type="project" value="TreeGrafter"/>
</dbReference>
<reference evidence="5 6" key="1">
    <citation type="submission" date="2020-10" db="EMBL/GenBank/DDBJ databases">
        <title>Pygocentrus nattereri (red-bellied piranha) genome, fPygNat1, primary haplotype.</title>
        <authorList>
            <person name="Myers G."/>
            <person name="Meyer A."/>
            <person name="Karagic N."/>
            <person name="Pippel M."/>
            <person name="Winkler S."/>
            <person name="Tracey A."/>
            <person name="Wood J."/>
            <person name="Formenti G."/>
            <person name="Howe K."/>
            <person name="Fedrigo O."/>
            <person name="Jarvis E.D."/>
        </authorList>
    </citation>
    <scope>NUCLEOTIDE SEQUENCE [LARGE SCALE GENOMIC DNA]</scope>
</reference>
<evidence type="ECO:0000256" key="2">
    <source>
        <dbReference type="ARBA" id="ARBA00022692"/>
    </source>
</evidence>
<evidence type="ECO:0000259" key="4">
    <source>
        <dbReference type="SMART" id="SM00409"/>
    </source>
</evidence>
<evidence type="ECO:0000256" key="3">
    <source>
        <dbReference type="ARBA" id="ARBA00023136"/>
    </source>
</evidence>
<dbReference type="Proteomes" id="UP001501920">
    <property type="component" value="Chromosome 28"/>
</dbReference>
<keyword evidence="6" id="KW-1185">Reference proteome</keyword>
<keyword evidence="3" id="KW-0472">Membrane</keyword>
<evidence type="ECO:0000256" key="1">
    <source>
        <dbReference type="ARBA" id="ARBA00004370"/>
    </source>
</evidence>
<proteinExistence type="predicted"/>
<evidence type="ECO:0000313" key="5">
    <source>
        <dbReference type="Ensembl" id="ENSPNAP00000078751.1"/>
    </source>
</evidence>